<keyword evidence="2" id="KW-0012">Acyltransferase</keyword>
<accession>A0ABY6JBX4</accession>
<dbReference type="InterPro" id="IPR000182">
    <property type="entry name" value="GNAT_dom"/>
</dbReference>
<sequence>MQLLTKENCPEPDWRALALLIERGGLNARDPQLLAQAYRHSTFCWYGYEGDRLIATARAISDLTWASYLADVVIDPDYQGRGYGAQLMNEISRTLLPFGKVFIYSVCDKVEFYKNYQFSLLTTGMVASSPESLLSMREQGYILE</sequence>
<keyword evidence="1" id="KW-0808">Transferase</keyword>
<gene>
    <name evidence="4" type="ORF">KFZ77_14115</name>
</gene>
<dbReference type="Proteomes" id="UP001156318">
    <property type="component" value="Chromosome"/>
</dbReference>
<dbReference type="PANTHER" id="PTHR43626">
    <property type="entry name" value="ACYL-COA N-ACYLTRANSFERASE"/>
    <property type="match status" value="1"/>
</dbReference>
<name>A0ABY6JBX4_9ENTR</name>
<dbReference type="RefSeq" id="WP_264384553.1">
    <property type="nucleotide sequence ID" value="NZ_CP074352.1"/>
</dbReference>
<reference evidence="4 5" key="1">
    <citation type="submission" date="2021-05" db="EMBL/GenBank/DDBJ databases">
        <title>Isolation, identification, and the growth promoting effects of Pantoea dispersa strain YSD J2 from the aboveground leaves of Cyperus esculentus L.Var. Sativus.</title>
        <authorList>
            <person name="Wang S."/>
            <person name="Tang X.M."/>
            <person name="Huang Y.N."/>
        </authorList>
    </citation>
    <scope>NUCLEOTIDE SEQUENCE [LARGE SCALE GENOMIC DNA]</scope>
    <source>
        <strain evidence="5">YSD YN2</strain>
    </source>
</reference>
<dbReference type="Gene3D" id="3.40.630.30">
    <property type="match status" value="1"/>
</dbReference>
<evidence type="ECO:0000256" key="2">
    <source>
        <dbReference type="ARBA" id="ARBA00023315"/>
    </source>
</evidence>
<evidence type="ECO:0000256" key="1">
    <source>
        <dbReference type="ARBA" id="ARBA00022679"/>
    </source>
</evidence>
<dbReference type="EMBL" id="CP074352">
    <property type="protein sequence ID" value="UYU30983.1"/>
    <property type="molecule type" value="Genomic_DNA"/>
</dbReference>
<dbReference type="InterPro" id="IPR045039">
    <property type="entry name" value="NSI-like"/>
</dbReference>
<evidence type="ECO:0000313" key="5">
    <source>
        <dbReference type="Proteomes" id="UP001156318"/>
    </source>
</evidence>
<dbReference type="SUPFAM" id="SSF55729">
    <property type="entry name" value="Acyl-CoA N-acyltransferases (Nat)"/>
    <property type="match status" value="1"/>
</dbReference>
<dbReference type="CDD" id="cd04301">
    <property type="entry name" value="NAT_SF"/>
    <property type="match status" value="1"/>
</dbReference>
<protein>
    <submittedName>
        <fullName evidence="4">GNAT family N-acetyltransferase</fullName>
    </submittedName>
</protein>
<evidence type="ECO:0000259" key="3">
    <source>
        <dbReference type="PROSITE" id="PS51186"/>
    </source>
</evidence>
<proteinExistence type="predicted"/>
<dbReference type="InterPro" id="IPR016181">
    <property type="entry name" value="Acyl_CoA_acyltransferase"/>
</dbReference>
<feature type="domain" description="N-acetyltransferase" evidence="3">
    <location>
        <begin position="4"/>
        <end position="144"/>
    </location>
</feature>
<evidence type="ECO:0000313" key="4">
    <source>
        <dbReference type="EMBL" id="UYU30983.1"/>
    </source>
</evidence>
<dbReference type="PANTHER" id="PTHR43626:SF4">
    <property type="entry name" value="GCN5-RELATED N-ACETYLTRANSFERASE 2, CHLOROPLASTIC"/>
    <property type="match status" value="1"/>
</dbReference>
<dbReference type="PROSITE" id="PS51186">
    <property type="entry name" value="GNAT"/>
    <property type="match status" value="1"/>
</dbReference>
<organism evidence="4 5">
    <name type="scientific">Siccibacter colletis</name>
    <dbReference type="NCBI Taxonomy" id="1505757"/>
    <lineage>
        <taxon>Bacteria</taxon>
        <taxon>Pseudomonadati</taxon>
        <taxon>Pseudomonadota</taxon>
        <taxon>Gammaproteobacteria</taxon>
        <taxon>Enterobacterales</taxon>
        <taxon>Enterobacteriaceae</taxon>
        <taxon>Siccibacter</taxon>
    </lineage>
</organism>
<dbReference type="Pfam" id="PF00583">
    <property type="entry name" value="Acetyltransf_1"/>
    <property type="match status" value="1"/>
</dbReference>
<keyword evidence="5" id="KW-1185">Reference proteome</keyword>